<dbReference type="EMBL" id="DNAA01000249">
    <property type="protein sequence ID" value="HBA09942.1"/>
    <property type="molecule type" value="Genomic_DNA"/>
</dbReference>
<reference evidence="1 2" key="1">
    <citation type="journal article" date="2018" name="Nat. Biotechnol.">
        <title>A standardized bacterial taxonomy based on genome phylogeny substantially revises the tree of life.</title>
        <authorList>
            <person name="Parks D.H."/>
            <person name="Chuvochina M."/>
            <person name="Waite D.W."/>
            <person name="Rinke C."/>
            <person name="Skarshewski A."/>
            <person name="Chaumeil P.A."/>
            <person name="Hugenholtz P."/>
        </authorList>
    </citation>
    <scope>NUCLEOTIDE SEQUENCE [LARGE SCALE GENOMIC DNA]</scope>
    <source>
        <strain evidence="1">UBA9958</strain>
    </source>
</reference>
<evidence type="ECO:0000313" key="1">
    <source>
        <dbReference type="EMBL" id="HBA09942.1"/>
    </source>
</evidence>
<protein>
    <submittedName>
        <fullName evidence="1">Uncharacterized protein</fullName>
    </submittedName>
</protein>
<sequence length="148" mass="17243">MKYLTNALTGSAGTQVYKFVNSIYTSSMNAEEMGLHNLPVVSGFVKENTIDSYRNVYNSQHKEAKDIYDKFKKYEKLGDDEATDKFTSKHQPTLDFYDETKSIIKEVKDLRDKQDEARVEGDKALVKELEAEEKQLLIEYSYQYNQRQ</sequence>
<dbReference type="Proteomes" id="UP000264313">
    <property type="component" value="Unassembled WGS sequence"/>
</dbReference>
<dbReference type="AlphaFoldDB" id="A0A351RD21"/>
<gene>
    <name evidence="1" type="ORF">DCW48_10665</name>
</gene>
<accession>A0A351RD21</accession>
<organism evidence="1 2">
    <name type="scientific">Methylotenera mobilis</name>
    <dbReference type="NCBI Taxonomy" id="359408"/>
    <lineage>
        <taxon>Bacteria</taxon>
        <taxon>Pseudomonadati</taxon>
        <taxon>Pseudomonadota</taxon>
        <taxon>Betaproteobacteria</taxon>
        <taxon>Nitrosomonadales</taxon>
        <taxon>Methylophilaceae</taxon>
        <taxon>Methylotenera</taxon>
    </lineage>
</organism>
<comment type="caution">
    <text evidence="1">The sequence shown here is derived from an EMBL/GenBank/DDBJ whole genome shotgun (WGS) entry which is preliminary data.</text>
</comment>
<name>A0A351RD21_9PROT</name>
<evidence type="ECO:0000313" key="2">
    <source>
        <dbReference type="Proteomes" id="UP000264313"/>
    </source>
</evidence>
<proteinExistence type="predicted"/>